<accession>A0A8J4V2C2</accession>
<sequence length="84" mass="9105">MDGAFSLSLPPLHQHLMLRECSLTPEHKFTFEPGVATFYLTHCPTALGGVEALVKWLWSLGGSVPDVLRGASALSGVLVYRHSV</sequence>
<evidence type="ECO:0000313" key="2">
    <source>
        <dbReference type="Proteomes" id="UP000727407"/>
    </source>
</evidence>
<dbReference type="EMBL" id="QNUK01000013">
    <property type="protein sequence ID" value="KAF5908525.1"/>
    <property type="molecule type" value="Genomic_DNA"/>
</dbReference>
<comment type="caution">
    <text evidence="1">The sequence shown here is derived from an EMBL/GenBank/DDBJ whole genome shotgun (WGS) entry which is preliminary data.</text>
</comment>
<dbReference type="AlphaFoldDB" id="A0A8J4V2C2"/>
<gene>
    <name evidence="1" type="primary">fbp1</name>
    <name evidence="1" type="ORF">DAT39_001800</name>
</gene>
<keyword evidence="2" id="KW-1185">Reference proteome</keyword>
<dbReference type="Proteomes" id="UP000727407">
    <property type="component" value="Unassembled WGS sequence"/>
</dbReference>
<name>A0A8J4V2C2_CLAMG</name>
<proteinExistence type="predicted"/>
<reference evidence="1" key="1">
    <citation type="submission" date="2020-07" db="EMBL/GenBank/DDBJ databases">
        <title>Clarias magur genome sequencing, assembly and annotation.</title>
        <authorList>
            <person name="Kushwaha B."/>
            <person name="Kumar R."/>
            <person name="Das P."/>
            <person name="Joshi C.G."/>
            <person name="Kumar D."/>
            <person name="Nagpure N.S."/>
            <person name="Pandey M."/>
            <person name="Agarwal S."/>
            <person name="Srivastava S."/>
            <person name="Singh M."/>
            <person name="Sahoo L."/>
            <person name="Jayasankar P."/>
            <person name="Meher P.K."/>
            <person name="Koringa P.G."/>
            <person name="Iquebal M.A."/>
            <person name="Das S.P."/>
            <person name="Bit A."/>
            <person name="Patnaik S."/>
            <person name="Patel N."/>
            <person name="Shah T.M."/>
            <person name="Hinsu A."/>
            <person name="Jena J.K."/>
        </authorList>
    </citation>
    <scope>NUCLEOTIDE SEQUENCE</scope>
    <source>
        <strain evidence="1">CIFAMagur01</strain>
        <tissue evidence="1">Testis</tissue>
    </source>
</reference>
<protein>
    <submittedName>
        <fullName evidence="1">DNA polymerase III subunit alpha</fullName>
    </submittedName>
</protein>
<evidence type="ECO:0000313" key="1">
    <source>
        <dbReference type="EMBL" id="KAF5908525.1"/>
    </source>
</evidence>
<organism evidence="1 2">
    <name type="scientific">Clarias magur</name>
    <name type="common">Asian catfish</name>
    <name type="synonym">Macropteronotus magur</name>
    <dbReference type="NCBI Taxonomy" id="1594786"/>
    <lineage>
        <taxon>Eukaryota</taxon>
        <taxon>Metazoa</taxon>
        <taxon>Chordata</taxon>
        <taxon>Craniata</taxon>
        <taxon>Vertebrata</taxon>
        <taxon>Euteleostomi</taxon>
        <taxon>Actinopterygii</taxon>
        <taxon>Neopterygii</taxon>
        <taxon>Teleostei</taxon>
        <taxon>Ostariophysi</taxon>
        <taxon>Siluriformes</taxon>
        <taxon>Clariidae</taxon>
        <taxon>Clarias</taxon>
    </lineage>
</organism>